<evidence type="ECO:0000256" key="2">
    <source>
        <dbReference type="ARBA" id="ARBA00023002"/>
    </source>
</evidence>
<dbReference type="AlphaFoldDB" id="A0A3N1XSP0"/>
<dbReference type="Proteomes" id="UP000276634">
    <property type="component" value="Unassembled WGS sequence"/>
</dbReference>
<keyword evidence="5" id="KW-1185">Reference proteome</keyword>
<evidence type="ECO:0000313" key="5">
    <source>
        <dbReference type="Proteomes" id="UP000276634"/>
    </source>
</evidence>
<accession>A0A3N1XSP0</accession>
<keyword evidence="2" id="KW-0560">Oxidoreductase</keyword>
<reference evidence="4 5" key="1">
    <citation type="submission" date="2018-11" db="EMBL/GenBank/DDBJ databases">
        <title>Genomic Encyclopedia of Type Strains, Phase IV (KMG-IV): sequencing the most valuable type-strain genomes for metagenomic binning, comparative biology and taxonomic classification.</title>
        <authorList>
            <person name="Goeker M."/>
        </authorList>
    </citation>
    <scope>NUCLEOTIDE SEQUENCE [LARGE SCALE GENOMIC DNA]</scope>
    <source>
        <strain evidence="4 5">DSM 100275</strain>
    </source>
</reference>
<comment type="similarity">
    <text evidence="1">Belongs to the DadA oxidoreductase family.</text>
</comment>
<feature type="domain" description="FAD dependent oxidoreductase" evidence="3">
    <location>
        <begin position="2"/>
        <end position="401"/>
    </location>
</feature>
<dbReference type="PRINTS" id="PR00411">
    <property type="entry name" value="PNDRDTASEI"/>
</dbReference>
<dbReference type="GO" id="GO:0055130">
    <property type="term" value="P:D-alanine catabolic process"/>
    <property type="evidence" value="ECO:0007669"/>
    <property type="project" value="TreeGrafter"/>
</dbReference>
<sequence length="420" mass="45892">MRVVVVGSGLLGVAAAWFLRRAGAEVTVLERREGAALETSFANAGMLTPSMADPWNAPGVFWKVLRWLGREDSPMLLRPQALPSMLGWGLRFLANSTPERYLRNTARNARLANYSLATLRRLRDELGLAYDQRTLGTLKVFRSHEAMRHMVELARFLEEHGVVSRVLDVDGVLEVEPTLAPVRARLVGGIHYPGDESGDAHLACRQVAEHAARAGVVFRFGVEVTGLVRRGRRLAAVQTTEGPVEADAFVLAAGSYSPLLARRLGLDLPIRPVKGYSITVPCGDWKEELHLPVVDDDLHLAITPLGRRLRVAGTAEFTGWDTTVRPGRIAMLRRLVEELLPTFAPHLRSAEIAEWAGLRPMSCDGVPILGPTPVEGLFLCTGTGHLGWTLAWGAGRLVADLVTGRTPHLDPADYALARFG</sequence>
<evidence type="ECO:0000259" key="3">
    <source>
        <dbReference type="Pfam" id="PF01266"/>
    </source>
</evidence>
<dbReference type="PANTHER" id="PTHR13847:SF280">
    <property type="entry name" value="D-AMINO ACID DEHYDROGENASE"/>
    <property type="match status" value="1"/>
</dbReference>
<dbReference type="NCBIfam" id="NF001933">
    <property type="entry name" value="PRK00711.1"/>
    <property type="match status" value="1"/>
</dbReference>
<dbReference type="OrthoDB" id="9805337at2"/>
<dbReference type="Gene3D" id="3.30.9.10">
    <property type="entry name" value="D-Amino Acid Oxidase, subunit A, domain 2"/>
    <property type="match status" value="1"/>
</dbReference>
<protein>
    <submittedName>
        <fullName evidence="4">D-amino-acid dehydrogenase</fullName>
    </submittedName>
</protein>
<comment type="caution">
    <text evidence="4">The sequence shown here is derived from an EMBL/GenBank/DDBJ whole genome shotgun (WGS) entry which is preliminary data.</text>
</comment>
<dbReference type="Pfam" id="PF01266">
    <property type="entry name" value="DAO"/>
    <property type="match status" value="1"/>
</dbReference>
<dbReference type="InterPro" id="IPR006076">
    <property type="entry name" value="FAD-dep_OxRdtase"/>
</dbReference>
<name>A0A3N1XSP0_9GAMM</name>
<evidence type="ECO:0000256" key="1">
    <source>
        <dbReference type="ARBA" id="ARBA00009410"/>
    </source>
</evidence>
<dbReference type="SUPFAM" id="SSF54373">
    <property type="entry name" value="FAD-linked reductases, C-terminal domain"/>
    <property type="match status" value="1"/>
</dbReference>
<dbReference type="InterPro" id="IPR036188">
    <property type="entry name" value="FAD/NAD-bd_sf"/>
</dbReference>
<evidence type="ECO:0000313" key="4">
    <source>
        <dbReference type="EMBL" id="ROR29660.1"/>
    </source>
</evidence>
<dbReference type="PANTHER" id="PTHR13847">
    <property type="entry name" value="SARCOSINE DEHYDROGENASE-RELATED"/>
    <property type="match status" value="1"/>
</dbReference>
<organism evidence="4 5">
    <name type="scientific">Inmirania thermothiophila</name>
    <dbReference type="NCBI Taxonomy" id="1750597"/>
    <lineage>
        <taxon>Bacteria</taxon>
        <taxon>Pseudomonadati</taxon>
        <taxon>Pseudomonadota</taxon>
        <taxon>Gammaproteobacteria</taxon>
        <taxon>Chromatiales</taxon>
        <taxon>Ectothiorhodospiraceae</taxon>
        <taxon>Inmirania</taxon>
    </lineage>
</organism>
<proteinExistence type="inferred from homology"/>
<dbReference type="Gene3D" id="3.50.50.60">
    <property type="entry name" value="FAD/NAD(P)-binding domain"/>
    <property type="match status" value="2"/>
</dbReference>
<gene>
    <name evidence="4" type="ORF">EDC57_2331</name>
</gene>
<dbReference type="SUPFAM" id="SSF51905">
    <property type="entry name" value="FAD/NAD(P)-binding domain"/>
    <property type="match status" value="1"/>
</dbReference>
<dbReference type="GO" id="GO:0005886">
    <property type="term" value="C:plasma membrane"/>
    <property type="evidence" value="ECO:0007669"/>
    <property type="project" value="TreeGrafter"/>
</dbReference>
<dbReference type="RefSeq" id="WP_123402063.1">
    <property type="nucleotide sequence ID" value="NZ_RJVI01000003.1"/>
</dbReference>
<dbReference type="EMBL" id="RJVI01000003">
    <property type="protein sequence ID" value="ROR29660.1"/>
    <property type="molecule type" value="Genomic_DNA"/>
</dbReference>
<dbReference type="GO" id="GO:0005737">
    <property type="term" value="C:cytoplasm"/>
    <property type="evidence" value="ECO:0007669"/>
    <property type="project" value="TreeGrafter"/>
</dbReference>
<dbReference type="GO" id="GO:0008718">
    <property type="term" value="F:D-amino-acid dehydrogenase activity"/>
    <property type="evidence" value="ECO:0007669"/>
    <property type="project" value="TreeGrafter"/>
</dbReference>